<dbReference type="Gene3D" id="3.10.560.10">
    <property type="entry name" value="Outer membrane lipoprotein wza domain like"/>
    <property type="match status" value="1"/>
</dbReference>
<gene>
    <name evidence="4" type="ORF">HNR15_002150</name>
</gene>
<dbReference type="PANTHER" id="PTHR21180:SF32">
    <property type="entry name" value="ENDONUCLEASE_EXONUCLEASE_PHOSPHATASE FAMILY DOMAIN-CONTAINING PROTEIN 1"/>
    <property type="match status" value="1"/>
</dbReference>
<dbReference type="SMART" id="SM00278">
    <property type="entry name" value="HhH1"/>
    <property type="match status" value="2"/>
</dbReference>
<dbReference type="Pfam" id="PF12836">
    <property type="entry name" value="HHH_3"/>
    <property type="match status" value="1"/>
</dbReference>
<feature type="compositionally biased region" description="Low complexity" evidence="1">
    <location>
        <begin position="150"/>
        <end position="161"/>
    </location>
</feature>
<feature type="compositionally biased region" description="Low complexity" evidence="1">
    <location>
        <begin position="244"/>
        <end position="257"/>
    </location>
</feature>
<keyword evidence="2" id="KW-1133">Transmembrane helix</keyword>
<dbReference type="InterPro" id="IPR010994">
    <property type="entry name" value="RuvA_2-like"/>
</dbReference>
<evidence type="ECO:0000313" key="5">
    <source>
        <dbReference type="Proteomes" id="UP000571817"/>
    </source>
</evidence>
<feature type="region of interest" description="Disordered" evidence="1">
    <location>
        <begin position="41"/>
        <end position="78"/>
    </location>
</feature>
<keyword evidence="5" id="KW-1185">Reference proteome</keyword>
<keyword evidence="2" id="KW-0812">Transmembrane</keyword>
<reference evidence="4 5" key="1">
    <citation type="submission" date="2020-07" db="EMBL/GenBank/DDBJ databases">
        <title>Sequencing the genomes of 1000 actinobacteria strains.</title>
        <authorList>
            <person name="Klenk H.-P."/>
        </authorList>
    </citation>
    <scope>NUCLEOTIDE SEQUENCE [LARGE SCALE GENOMIC DNA]</scope>
    <source>
        <strain evidence="4 5">DSM 29531</strain>
    </source>
</reference>
<dbReference type="GO" id="GO:0015627">
    <property type="term" value="C:type II protein secretion system complex"/>
    <property type="evidence" value="ECO:0007669"/>
    <property type="project" value="TreeGrafter"/>
</dbReference>
<dbReference type="PANTHER" id="PTHR21180">
    <property type="entry name" value="ENDONUCLEASE/EXONUCLEASE/PHOSPHATASE FAMILY DOMAIN-CONTAINING PROTEIN 1"/>
    <property type="match status" value="1"/>
</dbReference>
<dbReference type="GO" id="GO:0006281">
    <property type="term" value="P:DNA repair"/>
    <property type="evidence" value="ECO:0007669"/>
    <property type="project" value="InterPro"/>
</dbReference>
<feature type="transmembrane region" description="Helical" evidence="2">
    <location>
        <begin position="98"/>
        <end position="120"/>
    </location>
</feature>
<comment type="caution">
    <text evidence="4">The sequence shown here is derived from an EMBL/GenBank/DDBJ whole genome shotgun (WGS) entry which is preliminary data.</text>
</comment>
<dbReference type="Pfam" id="PF10531">
    <property type="entry name" value="SLBB"/>
    <property type="match status" value="1"/>
</dbReference>
<feature type="region of interest" description="Disordered" evidence="1">
    <location>
        <begin position="131"/>
        <end position="161"/>
    </location>
</feature>
<dbReference type="GO" id="GO:0003677">
    <property type="term" value="F:DNA binding"/>
    <property type="evidence" value="ECO:0007669"/>
    <property type="project" value="InterPro"/>
</dbReference>
<feature type="domain" description="Helix-hairpin-helix DNA-binding motif class 1" evidence="3">
    <location>
        <begin position="272"/>
        <end position="291"/>
    </location>
</feature>
<organism evidence="4 5">
    <name type="scientific">Allobranchiibius huperziae</name>
    <dbReference type="NCBI Taxonomy" id="1874116"/>
    <lineage>
        <taxon>Bacteria</taxon>
        <taxon>Bacillati</taxon>
        <taxon>Actinomycetota</taxon>
        <taxon>Actinomycetes</taxon>
        <taxon>Micrococcales</taxon>
        <taxon>Dermacoccaceae</taxon>
        <taxon>Allobranchiibius</taxon>
    </lineage>
</organism>
<feature type="domain" description="Helix-hairpin-helix DNA-binding motif class 1" evidence="3">
    <location>
        <begin position="302"/>
        <end position="321"/>
    </location>
</feature>
<dbReference type="InterPro" id="IPR003583">
    <property type="entry name" value="Hlx-hairpin-Hlx_DNA-bd_motif"/>
</dbReference>
<dbReference type="RefSeq" id="WP_179481650.1">
    <property type="nucleotide sequence ID" value="NZ_JACCFW010000001.1"/>
</dbReference>
<dbReference type="GO" id="GO:0015628">
    <property type="term" value="P:protein secretion by the type II secretion system"/>
    <property type="evidence" value="ECO:0007669"/>
    <property type="project" value="TreeGrafter"/>
</dbReference>
<dbReference type="AlphaFoldDB" id="A0A853DES9"/>
<dbReference type="Proteomes" id="UP000571817">
    <property type="component" value="Unassembled WGS sequence"/>
</dbReference>
<protein>
    <submittedName>
        <fullName evidence="4">Competence protein ComEA</fullName>
    </submittedName>
</protein>
<dbReference type="Gene3D" id="1.10.150.320">
    <property type="entry name" value="Photosystem II 12 kDa extrinsic protein"/>
    <property type="match status" value="1"/>
</dbReference>
<evidence type="ECO:0000313" key="4">
    <source>
        <dbReference type="EMBL" id="NYJ75187.1"/>
    </source>
</evidence>
<proteinExistence type="predicted"/>
<dbReference type="SUPFAM" id="SSF47781">
    <property type="entry name" value="RuvA domain 2-like"/>
    <property type="match status" value="1"/>
</dbReference>
<sequence>MPRVRAEQAAPDRLAAVLDELDAVRRPLGWVPTQESLLDSRRPAIQPAAAGETRGSARLARRGGGGRHAGTSGDLRPHAPLLRTPAALRDAQVAPSRLAVLGVLVVVLVAGLVLGGRVLLARASATSTPVAAGSAPRSAATTTAGVSRFGSSSTAPSAVPTSSAATTVVVQVVGQVRHPGVVTLRAGARVQDAVAAAGGALPSADLTAVNLARVVTDGEQIQVPKPGQTMTPAPGAVGGGSGEGSAPVTAAGGGSSDASAGGVIDLNTADVTSLDALPGVGPVLAQRIVDWRTQNGRFTSVDELGEVSGIGDKVLARLRPHVTV</sequence>
<dbReference type="InterPro" id="IPR051675">
    <property type="entry name" value="Endo/Exo/Phosphatase_dom_1"/>
</dbReference>
<feature type="region of interest" description="Disordered" evidence="1">
    <location>
        <begin position="223"/>
        <end position="257"/>
    </location>
</feature>
<evidence type="ECO:0000256" key="2">
    <source>
        <dbReference type="SAM" id="Phobius"/>
    </source>
</evidence>
<name>A0A853DES9_9MICO</name>
<accession>A0A853DES9</accession>
<dbReference type="EMBL" id="JACCFW010000001">
    <property type="protein sequence ID" value="NYJ75187.1"/>
    <property type="molecule type" value="Genomic_DNA"/>
</dbReference>
<dbReference type="InterPro" id="IPR019554">
    <property type="entry name" value="Soluble_ligand-bd"/>
</dbReference>
<evidence type="ECO:0000256" key="1">
    <source>
        <dbReference type="SAM" id="MobiDB-lite"/>
    </source>
</evidence>
<keyword evidence="2" id="KW-0472">Membrane</keyword>
<evidence type="ECO:0000259" key="3">
    <source>
        <dbReference type="SMART" id="SM00278"/>
    </source>
</evidence>